<evidence type="ECO:0000313" key="2">
    <source>
        <dbReference type="Proteomes" id="UP000696184"/>
    </source>
</evidence>
<organism evidence="1 2">
    <name type="scientific">Xenorhabdus lircayensis</name>
    <dbReference type="NCBI Taxonomy" id="2763499"/>
    <lineage>
        <taxon>Bacteria</taxon>
        <taxon>Pseudomonadati</taxon>
        <taxon>Pseudomonadota</taxon>
        <taxon>Gammaproteobacteria</taxon>
        <taxon>Enterobacterales</taxon>
        <taxon>Morganellaceae</taxon>
        <taxon>Xenorhabdus</taxon>
    </lineage>
</organism>
<gene>
    <name evidence="1" type="ORF">H8A87_09980</name>
</gene>
<protein>
    <submittedName>
        <fullName evidence="1">Uncharacterized protein</fullName>
    </submittedName>
</protein>
<dbReference type="InterPro" id="IPR011249">
    <property type="entry name" value="Metalloenz_LuxS/M16"/>
</dbReference>
<keyword evidence="2" id="KW-1185">Reference proteome</keyword>
<reference evidence="1 2" key="1">
    <citation type="submission" date="2020-08" db="EMBL/GenBank/DDBJ databases">
        <title>Description of Xenorhabdus lircayensis sp. nov., the symbiotic bacterium associated with the entomopathogenic nematode Steirnernema unicornum.</title>
        <authorList>
            <person name="Castaneda-Alvarez C."/>
            <person name="Prodan S."/>
            <person name="Zamorano A."/>
            <person name="San-Blas E."/>
            <person name="Aballay E."/>
        </authorList>
    </citation>
    <scope>NUCLEOTIDE SEQUENCE [LARGE SCALE GENOMIC DNA]</scope>
    <source>
        <strain evidence="1 2">VLS</strain>
    </source>
</reference>
<dbReference type="EMBL" id="JACOII010000037">
    <property type="protein sequence ID" value="MBI6549039.1"/>
    <property type="molecule type" value="Genomic_DNA"/>
</dbReference>
<sequence>MINIARRVLEETRIHGITHKELDEARNMWRIEKQEIESSASYWADALAQIATDDGDFSRLTQAASLVEVLNVDDINQIAHQWLGKNEKVFLLTPPENKVAP</sequence>
<comment type="caution">
    <text evidence="1">The sequence shown here is derived from an EMBL/GenBank/DDBJ whole genome shotgun (WGS) entry which is preliminary data.</text>
</comment>
<evidence type="ECO:0000313" key="1">
    <source>
        <dbReference type="EMBL" id="MBI6549039.1"/>
    </source>
</evidence>
<dbReference type="SUPFAM" id="SSF63411">
    <property type="entry name" value="LuxS/MPP-like metallohydrolase"/>
    <property type="match status" value="1"/>
</dbReference>
<proteinExistence type="predicted"/>
<name>A0ABS0U6D0_9GAMM</name>
<dbReference type="Gene3D" id="3.30.830.10">
    <property type="entry name" value="Metalloenzyme, LuxS/M16 peptidase-like"/>
    <property type="match status" value="1"/>
</dbReference>
<dbReference type="RefSeq" id="WP_198689822.1">
    <property type="nucleotide sequence ID" value="NZ_CAWPUD010000035.1"/>
</dbReference>
<dbReference type="Proteomes" id="UP000696184">
    <property type="component" value="Unassembled WGS sequence"/>
</dbReference>
<accession>A0ABS0U6D0</accession>